<dbReference type="SUPFAM" id="SSF53649">
    <property type="entry name" value="Alkaline phosphatase-like"/>
    <property type="match status" value="1"/>
</dbReference>
<dbReference type="InterPro" id="IPR002591">
    <property type="entry name" value="Phosphodiest/P_Trfase"/>
</dbReference>
<proteinExistence type="predicted"/>
<organism evidence="1 2">
    <name type="scientific">Eiseniibacteriota bacterium</name>
    <dbReference type="NCBI Taxonomy" id="2212470"/>
    <lineage>
        <taxon>Bacteria</taxon>
        <taxon>Candidatus Eiseniibacteriota</taxon>
    </lineage>
</organism>
<accession>A0A956SFZ6</accession>
<name>A0A956SFZ6_UNCEI</name>
<evidence type="ECO:0000313" key="1">
    <source>
        <dbReference type="EMBL" id="MCA9759230.1"/>
    </source>
</evidence>
<dbReference type="InterPro" id="IPR017850">
    <property type="entry name" value="Alkaline_phosphatase_core_sf"/>
</dbReference>
<reference evidence="1" key="2">
    <citation type="journal article" date="2021" name="Microbiome">
        <title>Successional dynamics and alternative stable states in a saline activated sludge microbial community over 9 years.</title>
        <authorList>
            <person name="Wang Y."/>
            <person name="Ye J."/>
            <person name="Ju F."/>
            <person name="Liu L."/>
            <person name="Boyd J.A."/>
            <person name="Deng Y."/>
            <person name="Parks D.H."/>
            <person name="Jiang X."/>
            <person name="Yin X."/>
            <person name="Woodcroft B.J."/>
            <person name="Tyson G.W."/>
            <person name="Hugenholtz P."/>
            <person name="Polz M.F."/>
            <person name="Zhang T."/>
        </authorList>
    </citation>
    <scope>NUCLEOTIDE SEQUENCE</scope>
    <source>
        <strain evidence="1">HKST-UBA02</strain>
    </source>
</reference>
<dbReference type="AlphaFoldDB" id="A0A956SFZ6"/>
<gene>
    <name evidence="1" type="ORF">KDA27_25775</name>
</gene>
<evidence type="ECO:0000313" key="2">
    <source>
        <dbReference type="Proteomes" id="UP000739538"/>
    </source>
</evidence>
<dbReference type="PANTHER" id="PTHR10151:SF120">
    <property type="entry name" value="BIS(5'-ADENOSYL)-TRIPHOSPHATASE"/>
    <property type="match status" value="1"/>
</dbReference>
<protein>
    <submittedName>
        <fullName evidence="1">Alkaline phosphatase family protein</fullName>
    </submittedName>
</protein>
<comment type="caution">
    <text evidence="1">The sequence shown here is derived from an EMBL/GenBank/DDBJ whole genome shotgun (WGS) entry which is preliminary data.</text>
</comment>
<dbReference type="EMBL" id="JAGQHS010000290">
    <property type="protein sequence ID" value="MCA9759230.1"/>
    <property type="molecule type" value="Genomic_DNA"/>
</dbReference>
<dbReference type="PANTHER" id="PTHR10151">
    <property type="entry name" value="ECTONUCLEOTIDE PYROPHOSPHATASE/PHOSPHODIESTERASE"/>
    <property type="match status" value="1"/>
</dbReference>
<dbReference type="Proteomes" id="UP000739538">
    <property type="component" value="Unassembled WGS sequence"/>
</dbReference>
<dbReference type="Gene3D" id="3.40.720.10">
    <property type="entry name" value="Alkaline Phosphatase, subunit A"/>
    <property type="match status" value="1"/>
</dbReference>
<reference evidence="1" key="1">
    <citation type="submission" date="2020-04" db="EMBL/GenBank/DDBJ databases">
        <authorList>
            <person name="Zhang T."/>
        </authorList>
    </citation>
    <scope>NUCLEOTIDE SEQUENCE</scope>
    <source>
        <strain evidence="1">HKST-UBA02</strain>
    </source>
</reference>
<sequence>MSRDISPKCAAPVSSARLVSLSSSRVSRWAVTAVVIATAILTLSNCGKPQGPPLVVIGLDGATWEKLDPWLEQGKLPNLKALRDRSAYGTLNSVMPYLSPPAWTSATTGVNPGRHGIFDFQRRLADSDKIVSETANSRRTQPIWNLLKGEGPRVCIINVPMTDPPDEVDGVMVSGFPHVSGRNWVYPPERQPEIEAMGYLRDQMEMKLPGGEEQAVLDSLMLIQEKRFELAKKLYQEEPWRLFWVVFTQTDRVQHLFWKFDDPESPVYDPETAEKFGGSIERLWVRCDELLGEFIALIPEDANILVLSDHGFGPIRREFRAGNYLRSTESGFTRDEAIDVFTLDRSDAARLYVRQLGKDPGATRTSEQARELEARLAERFRTLVDPETGKSPFDRVDEKHEIFKGEQSEKGPNINLTPAPGYYVALGDRDEGYQLPSFGDPRSTLSGWHRMNGIVMIAGPNIKPGPLPTNEVHSLLDVVPTALYLLDHTIPKDLYGKVISSGIDPAYWQAHPPVTEGLVQPESNPLTPEEEAQIKNLPYVGG</sequence>
<dbReference type="GO" id="GO:0016787">
    <property type="term" value="F:hydrolase activity"/>
    <property type="evidence" value="ECO:0007669"/>
    <property type="project" value="UniProtKB-ARBA"/>
</dbReference>
<dbReference type="Pfam" id="PF01663">
    <property type="entry name" value="Phosphodiest"/>
    <property type="match status" value="1"/>
</dbReference>